<evidence type="ECO:0000256" key="7">
    <source>
        <dbReference type="ARBA" id="ARBA00023136"/>
    </source>
</evidence>
<dbReference type="EMBL" id="LS483487">
    <property type="protein sequence ID" value="SQJ10053.1"/>
    <property type="molecule type" value="Genomic_DNA"/>
</dbReference>
<reference evidence="10 11" key="1">
    <citation type="submission" date="2018-06" db="EMBL/GenBank/DDBJ databases">
        <authorList>
            <consortium name="Pathogen Informatics"/>
            <person name="Doyle S."/>
        </authorList>
    </citation>
    <scope>NUCLEOTIDE SEQUENCE [LARGE SCALE GENOMIC DNA]</scope>
    <source>
        <strain evidence="10 11">NCTC12112</strain>
    </source>
</reference>
<feature type="transmembrane region" description="Helical" evidence="9">
    <location>
        <begin position="346"/>
        <end position="363"/>
    </location>
</feature>
<keyword evidence="4 8" id="KW-1003">Cell membrane</keyword>
<keyword evidence="6 8" id="KW-1133">Transmembrane helix</keyword>
<feature type="transmembrane region" description="Helical" evidence="9">
    <location>
        <begin position="21"/>
        <end position="41"/>
    </location>
</feature>
<gene>
    <name evidence="10" type="primary">purP_1</name>
    <name evidence="10" type="ORF">NCTC12112_02442</name>
</gene>
<proteinExistence type="inferred from homology"/>
<keyword evidence="3 8" id="KW-0813">Transport</keyword>
<dbReference type="KEGG" id="ful:C4N20_02800"/>
<evidence type="ECO:0000256" key="1">
    <source>
        <dbReference type="ARBA" id="ARBA00004651"/>
    </source>
</evidence>
<dbReference type="RefSeq" id="WP_005981087.1">
    <property type="nucleotide sequence ID" value="NZ_CABKNW010000005.1"/>
</dbReference>
<feature type="transmembrane region" description="Helical" evidence="9">
    <location>
        <begin position="135"/>
        <end position="154"/>
    </location>
</feature>
<keyword evidence="7 8" id="KW-0472">Membrane</keyword>
<dbReference type="InterPro" id="IPR045018">
    <property type="entry name" value="Azg-like"/>
</dbReference>
<dbReference type="AlphaFoldDB" id="A0AAX1TRK3"/>
<feature type="transmembrane region" description="Helical" evidence="9">
    <location>
        <begin position="378"/>
        <end position="405"/>
    </location>
</feature>
<feature type="transmembrane region" description="Helical" evidence="9">
    <location>
        <begin position="166"/>
        <end position="190"/>
    </location>
</feature>
<dbReference type="PANTHER" id="PTHR43337">
    <property type="entry name" value="XANTHINE/URACIL PERMEASE C887.17-RELATED"/>
    <property type="match status" value="1"/>
</dbReference>
<dbReference type="Proteomes" id="UP000249008">
    <property type="component" value="Chromosome 1"/>
</dbReference>
<organism evidence="10 11">
    <name type="scientific">Fusobacterium ulcerans</name>
    <dbReference type="NCBI Taxonomy" id="861"/>
    <lineage>
        <taxon>Bacteria</taxon>
        <taxon>Fusobacteriati</taxon>
        <taxon>Fusobacteriota</taxon>
        <taxon>Fusobacteriia</taxon>
        <taxon>Fusobacteriales</taxon>
        <taxon>Fusobacteriaceae</taxon>
        <taxon>Fusobacterium</taxon>
    </lineage>
</organism>
<evidence type="ECO:0000313" key="11">
    <source>
        <dbReference type="Proteomes" id="UP000249008"/>
    </source>
</evidence>
<evidence type="ECO:0000313" key="10">
    <source>
        <dbReference type="EMBL" id="SQJ10053.1"/>
    </source>
</evidence>
<evidence type="ECO:0000256" key="3">
    <source>
        <dbReference type="ARBA" id="ARBA00022448"/>
    </source>
</evidence>
<dbReference type="PIRSF" id="PIRSF005353">
    <property type="entry name" value="PbuG"/>
    <property type="match status" value="1"/>
</dbReference>
<comment type="similarity">
    <text evidence="2 8">Belongs to the nucleobase:cation symporter-2 (NCS2) (TC 2.A.40) family. Azg-like subfamily.</text>
</comment>
<comment type="subcellular location">
    <subcellularLocation>
        <location evidence="1 8">Cell membrane</location>
        <topology evidence="1 8">Multi-pass membrane protein</topology>
    </subcellularLocation>
</comment>
<feature type="transmembrane region" description="Helical" evidence="9">
    <location>
        <begin position="288"/>
        <end position="310"/>
    </location>
</feature>
<dbReference type="InterPro" id="IPR006043">
    <property type="entry name" value="NCS2"/>
</dbReference>
<feature type="transmembrane region" description="Helical" evidence="9">
    <location>
        <begin position="197"/>
        <end position="216"/>
    </location>
</feature>
<dbReference type="PANTHER" id="PTHR43337:SF1">
    <property type="entry name" value="XANTHINE_URACIL PERMEASE C887.17-RELATED"/>
    <property type="match status" value="1"/>
</dbReference>
<evidence type="ECO:0000256" key="2">
    <source>
        <dbReference type="ARBA" id="ARBA00005697"/>
    </source>
</evidence>
<keyword evidence="5 8" id="KW-0812">Transmembrane</keyword>
<evidence type="ECO:0000256" key="9">
    <source>
        <dbReference type="SAM" id="Phobius"/>
    </source>
</evidence>
<dbReference type="GeneID" id="78453723"/>
<accession>A0AAX1TRK3</accession>
<feature type="transmembrane region" description="Helical" evidence="9">
    <location>
        <begin position="53"/>
        <end position="72"/>
    </location>
</feature>
<feature type="transmembrane region" description="Helical" evidence="9">
    <location>
        <begin position="417"/>
        <end position="433"/>
    </location>
</feature>
<evidence type="ECO:0000256" key="4">
    <source>
        <dbReference type="ARBA" id="ARBA00022475"/>
    </source>
</evidence>
<name>A0AAX1TRK3_9FUSO</name>
<dbReference type="GO" id="GO:0005886">
    <property type="term" value="C:plasma membrane"/>
    <property type="evidence" value="ECO:0007669"/>
    <property type="project" value="UniProtKB-SubCell"/>
</dbReference>
<feature type="transmembrane region" description="Helical" evidence="9">
    <location>
        <begin position="103"/>
        <end position="123"/>
    </location>
</feature>
<dbReference type="Pfam" id="PF00860">
    <property type="entry name" value="Xan_ur_permease"/>
    <property type="match status" value="1"/>
</dbReference>
<evidence type="ECO:0000256" key="6">
    <source>
        <dbReference type="ARBA" id="ARBA00022989"/>
    </source>
</evidence>
<protein>
    <submittedName>
        <fullName evidence="10">Probable adenine permease PurP</fullName>
    </submittedName>
</protein>
<dbReference type="GO" id="GO:0005345">
    <property type="term" value="F:purine nucleobase transmembrane transporter activity"/>
    <property type="evidence" value="ECO:0007669"/>
    <property type="project" value="TreeGrafter"/>
</dbReference>
<dbReference type="InterPro" id="IPR026033">
    <property type="entry name" value="Azg-like_bact_archaea"/>
</dbReference>
<feature type="transmembrane region" description="Helical" evidence="9">
    <location>
        <begin position="316"/>
        <end position="339"/>
    </location>
</feature>
<evidence type="ECO:0000256" key="5">
    <source>
        <dbReference type="ARBA" id="ARBA00022692"/>
    </source>
</evidence>
<sequence length="434" mass="45475">MSQNNGILEGMFKISERGSTIRQEVIGGVTTFLAMSYIIFVNPSILGDAGMDVGALITVTCLASAVATLLSGVWANAPFALAPGMGLNAFFTYTLVLGKGVPWETALGIVFISGFFFLLLSIGGIRERIANAIPLPLKIAVGGGIGMFITLIGLKNLGLVVASPATLVALGPITVPVIIGIVGLVVAMVLEIEQVKGGILIGIMVSTILAFITGNVEVPKQIISLPPSIAPIAMKLDILSALKLSLIGPIFSFMFVDLFDTLGTLISCSKQIGMVDEKGHIKGLGRMLYTDVSATIFGSMLGTSTVTTFVESAAGIAVGARTGLASVVTALMFIGALFFSPIVGVVPAYATAPALIIVGGYMFKNVKDLDFTDMKSLFSAFIIIVMMPLTYSISIGLSLGFLTYIILHLVTGDFKKINITLMFIGVLCLVNLMI</sequence>
<evidence type="ECO:0000256" key="8">
    <source>
        <dbReference type="PIRNR" id="PIRNR005353"/>
    </source>
</evidence>